<dbReference type="Gene3D" id="1.20.5.1930">
    <property type="match status" value="1"/>
</dbReference>
<feature type="transmembrane region" description="Helical" evidence="9">
    <location>
        <begin position="20"/>
        <end position="38"/>
    </location>
</feature>
<dbReference type="PANTHER" id="PTHR24421:SF10">
    <property type="entry name" value="NITRATE_NITRITE SENSOR PROTEIN NARQ"/>
    <property type="match status" value="1"/>
</dbReference>
<evidence type="ECO:0000256" key="2">
    <source>
        <dbReference type="ARBA" id="ARBA00012438"/>
    </source>
</evidence>
<keyword evidence="4" id="KW-0808">Transferase</keyword>
<evidence type="ECO:0000256" key="1">
    <source>
        <dbReference type="ARBA" id="ARBA00000085"/>
    </source>
</evidence>
<gene>
    <name evidence="12" type="ORF">AB852_11315</name>
</gene>
<feature type="transmembrane region" description="Helical" evidence="9">
    <location>
        <begin position="69"/>
        <end position="89"/>
    </location>
</feature>
<comment type="caution">
    <text evidence="12">The sequence shown here is derived from an EMBL/GenBank/DDBJ whole genome shotgun (WGS) entry which is preliminary data.</text>
</comment>
<dbReference type="STRING" id="1048205.AB852_11315"/>
<dbReference type="Proteomes" id="UP000186455">
    <property type="component" value="Unassembled WGS sequence"/>
</dbReference>
<evidence type="ECO:0000256" key="4">
    <source>
        <dbReference type="ARBA" id="ARBA00022679"/>
    </source>
</evidence>
<evidence type="ECO:0000256" key="8">
    <source>
        <dbReference type="ARBA" id="ARBA00023012"/>
    </source>
</evidence>
<feature type="transmembrane region" description="Helical" evidence="9">
    <location>
        <begin position="44"/>
        <end position="62"/>
    </location>
</feature>
<name>A0A1Q4VA93_9ACTN</name>
<evidence type="ECO:0000313" key="13">
    <source>
        <dbReference type="Proteomes" id="UP000186455"/>
    </source>
</evidence>
<dbReference type="InterPro" id="IPR036890">
    <property type="entry name" value="HATPase_C_sf"/>
</dbReference>
<evidence type="ECO:0000256" key="5">
    <source>
        <dbReference type="ARBA" id="ARBA00022741"/>
    </source>
</evidence>
<evidence type="ECO:0000256" key="7">
    <source>
        <dbReference type="ARBA" id="ARBA00022840"/>
    </source>
</evidence>
<dbReference type="RefSeq" id="WP_073786700.1">
    <property type="nucleotide sequence ID" value="NZ_LFBV01000002.1"/>
</dbReference>
<dbReference type="Pfam" id="PF07730">
    <property type="entry name" value="HisKA_3"/>
    <property type="match status" value="1"/>
</dbReference>
<keyword evidence="6 12" id="KW-0418">Kinase</keyword>
<keyword evidence="5" id="KW-0547">Nucleotide-binding</keyword>
<keyword evidence="7" id="KW-0067">ATP-binding</keyword>
<protein>
    <recommendedName>
        <fullName evidence="2">histidine kinase</fullName>
        <ecNumber evidence="2">2.7.13.3</ecNumber>
    </recommendedName>
</protein>
<keyword evidence="3" id="KW-0597">Phosphoprotein</keyword>
<dbReference type="GO" id="GO:0046983">
    <property type="term" value="F:protein dimerization activity"/>
    <property type="evidence" value="ECO:0007669"/>
    <property type="project" value="InterPro"/>
</dbReference>
<dbReference type="InterPro" id="IPR011712">
    <property type="entry name" value="Sig_transdc_His_kin_sub3_dim/P"/>
</dbReference>
<evidence type="ECO:0000259" key="10">
    <source>
        <dbReference type="Pfam" id="PF02518"/>
    </source>
</evidence>
<keyword evidence="9" id="KW-0472">Membrane</keyword>
<dbReference type="CDD" id="cd16917">
    <property type="entry name" value="HATPase_UhpB-NarQ-NarX-like"/>
    <property type="match status" value="1"/>
</dbReference>
<keyword evidence="9" id="KW-1133">Transmembrane helix</keyword>
<evidence type="ECO:0000259" key="11">
    <source>
        <dbReference type="Pfam" id="PF07730"/>
    </source>
</evidence>
<dbReference type="PANTHER" id="PTHR24421">
    <property type="entry name" value="NITRATE/NITRITE SENSOR PROTEIN NARX-RELATED"/>
    <property type="match status" value="1"/>
</dbReference>
<accession>A0A1Q4VA93</accession>
<dbReference type="InterPro" id="IPR003594">
    <property type="entry name" value="HATPase_dom"/>
</dbReference>
<evidence type="ECO:0000256" key="6">
    <source>
        <dbReference type="ARBA" id="ARBA00022777"/>
    </source>
</evidence>
<dbReference type="SUPFAM" id="SSF55874">
    <property type="entry name" value="ATPase domain of HSP90 chaperone/DNA topoisomerase II/histidine kinase"/>
    <property type="match status" value="1"/>
</dbReference>
<dbReference type="EC" id="2.7.13.3" evidence="2"/>
<keyword evidence="9" id="KW-0812">Transmembrane</keyword>
<dbReference type="EMBL" id="LFBV01000002">
    <property type="protein sequence ID" value="OKH94771.1"/>
    <property type="molecule type" value="Genomic_DNA"/>
</dbReference>
<evidence type="ECO:0000256" key="9">
    <source>
        <dbReference type="SAM" id="Phobius"/>
    </source>
</evidence>
<evidence type="ECO:0000256" key="3">
    <source>
        <dbReference type="ARBA" id="ARBA00022553"/>
    </source>
</evidence>
<comment type="catalytic activity">
    <reaction evidence="1">
        <text>ATP + protein L-histidine = ADP + protein N-phospho-L-histidine.</text>
        <dbReference type="EC" id="2.7.13.3"/>
    </reaction>
</comment>
<sequence length="399" mass="42023">MNIAPRERGPRRLPLAATEFLAWTGALAYPVLLCVTAMDEREPTGVRLLPFAALAVLTLPLVRRRPLPALLLILAGSFPAVVTSASAAARQPFMPGFEGPGWQLATLQALLSYAVVGRIAAGHGGTARTATAAVLALGTHVALVGHYRTGADNHLSSVMFLVLGLAATWTTAHLIHERREHAETVRAEAAAHAVTAERLRIARELHDMVAHSIGAIAIQAGVGRRVIAGHPDEAKAALAAIETTSRDTLAGLRHMLGALRHTDPQVPSLDPAPTLADLGRLVATARDAGVHVDIEFRGERRPLPADLEAAGFRIVQESITNVIRHAATPRCRVVVDYGDGALSLTVTDDGRGRGTPGHGYGITGMRERAALLRGRCTAGPRPGGGFEVAARLPVPVAAR</sequence>
<dbReference type="AlphaFoldDB" id="A0A1Q4VA93"/>
<organism evidence="12 13">
    <name type="scientific">Streptomyces uncialis</name>
    <dbReference type="NCBI Taxonomy" id="1048205"/>
    <lineage>
        <taxon>Bacteria</taxon>
        <taxon>Bacillati</taxon>
        <taxon>Actinomycetota</taxon>
        <taxon>Actinomycetes</taxon>
        <taxon>Kitasatosporales</taxon>
        <taxon>Streptomycetaceae</taxon>
        <taxon>Streptomyces</taxon>
    </lineage>
</organism>
<dbReference type="InterPro" id="IPR050482">
    <property type="entry name" value="Sensor_HK_TwoCompSys"/>
</dbReference>
<proteinExistence type="predicted"/>
<reference evidence="12 13" key="1">
    <citation type="submission" date="2015-06" db="EMBL/GenBank/DDBJ databases">
        <title>Cloning and characterization of the uncialamcin biosynthetic gene cluster.</title>
        <authorList>
            <person name="Yan X."/>
            <person name="Huang T."/>
            <person name="Ge H."/>
            <person name="Shen B."/>
        </authorList>
    </citation>
    <scope>NUCLEOTIDE SEQUENCE [LARGE SCALE GENOMIC DNA]</scope>
    <source>
        <strain evidence="12 13">DCA2648</strain>
    </source>
</reference>
<dbReference type="Gene3D" id="3.30.565.10">
    <property type="entry name" value="Histidine kinase-like ATPase, C-terminal domain"/>
    <property type="match status" value="1"/>
</dbReference>
<feature type="domain" description="Signal transduction histidine kinase subgroup 3 dimerisation and phosphoacceptor" evidence="11">
    <location>
        <begin position="197"/>
        <end position="262"/>
    </location>
</feature>
<dbReference type="GO" id="GO:0016020">
    <property type="term" value="C:membrane"/>
    <property type="evidence" value="ECO:0007669"/>
    <property type="project" value="InterPro"/>
</dbReference>
<keyword evidence="13" id="KW-1185">Reference proteome</keyword>
<dbReference type="Pfam" id="PF02518">
    <property type="entry name" value="HATPase_c"/>
    <property type="match status" value="1"/>
</dbReference>
<feature type="domain" description="Histidine kinase/HSP90-like ATPase" evidence="10">
    <location>
        <begin position="312"/>
        <end position="395"/>
    </location>
</feature>
<dbReference type="GO" id="GO:0005524">
    <property type="term" value="F:ATP binding"/>
    <property type="evidence" value="ECO:0007669"/>
    <property type="project" value="UniProtKB-KW"/>
</dbReference>
<evidence type="ECO:0000313" key="12">
    <source>
        <dbReference type="EMBL" id="OKH94771.1"/>
    </source>
</evidence>
<dbReference type="GO" id="GO:0000155">
    <property type="term" value="F:phosphorelay sensor kinase activity"/>
    <property type="evidence" value="ECO:0007669"/>
    <property type="project" value="InterPro"/>
</dbReference>
<keyword evidence="8" id="KW-0902">Two-component regulatory system</keyword>